<dbReference type="Proteomes" id="UP000683360">
    <property type="component" value="Unassembled WGS sequence"/>
</dbReference>
<dbReference type="InterPro" id="IPR001875">
    <property type="entry name" value="DED_dom"/>
</dbReference>
<keyword evidence="3" id="KW-1185">Reference proteome</keyword>
<dbReference type="GO" id="GO:0016887">
    <property type="term" value="F:ATP hydrolysis activity"/>
    <property type="evidence" value="ECO:0007669"/>
    <property type="project" value="InterPro"/>
</dbReference>
<name>A0A8S3TKZ0_MYTED</name>
<evidence type="ECO:0000313" key="2">
    <source>
        <dbReference type="EMBL" id="CAG2231880.1"/>
    </source>
</evidence>
<accession>A0A8S3TKZ0</accession>
<proteinExistence type="predicted"/>
<dbReference type="AlphaFoldDB" id="A0A8S3TKZ0"/>
<dbReference type="Pfam" id="PF01335">
    <property type="entry name" value="DED"/>
    <property type="match status" value="1"/>
</dbReference>
<dbReference type="SUPFAM" id="SSF47986">
    <property type="entry name" value="DEATH domain"/>
    <property type="match status" value="1"/>
</dbReference>
<dbReference type="SMART" id="SM00031">
    <property type="entry name" value="DED"/>
    <property type="match status" value="1"/>
</dbReference>
<dbReference type="InterPro" id="IPR049945">
    <property type="entry name" value="AAA_22"/>
</dbReference>
<organism evidence="2 3">
    <name type="scientific">Mytilus edulis</name>
    <name type="common">Blue mussel</name>
    <dbReference type="NCBI Taxonomy" id="6550"/>
    <lineage>
        <taxon>Eukaryota</taxon>
        <taxon>Metazoa</taxon>
        <taxon>Spiralia</taxon>
        <taxon>Lophotrochozoa</taxon>
        <taxon>Mollusca</taxon>
        <taxon>Bivalvia</taxon>
        <taxon>Autobranchia</taxon>
        <taxon>Pteriomorphia</taxon>
        <taxon>Mytilida</taxon>
        <taxon>Mytiloidea</taxon>
        <taxon>Mytilidae</taxon>
        <taxon>Mytilinae</taxon>
        <taxon>Mytilus</taxon>
    </lineage>
</organism>
<dbReference type="EMBL" id="CAJPWZ010002160">
    <property type="protein sequence ID" value="CAG2231880.1"/>
    <property type="molecule type" value="Genomic_DNA"/>
</dbReference>
<dbReference type="SUPFAM" id="SSF52540">
    <property type="entry name" value="P-loop containing nucleoside triphosphate hydrolases"/>
    <property type="match status" value="1"/>
</dbReference>
<dbReference type="Gene3D" id="3.40.50.300">
    <property type="entry name" value="P-loop containing nucleotide triphosphate hydrolases"/>
    <property type="match status" value="1"/>
</dbReference>
<dbReference type="InterPro" id="IPR011029">
    <property type="entry name" value="DEATH-like_dom_sf"/>
</dbReference>
<evidence type="ECO:0000259" key="1">
    <source>
        <dbReference type="PROSITE" id="PS50168"/>
    </source>
</evidence>
<feature type="domain" description="DED" evidence="1">
    <location>
        <begin position="6"/>
        <end position="85"/>
    </location>
</feature>
<gene>
    <name evidence="2" type="ORF">MEDL_44636</name>
</gene>
<reference evidence="2" key="1">
    <citation type="submission" date="2021-03" db="EMBL/GenBank/DDBJ databases">
        <authorList>
            <person name="Bekaert M."/>
        </authorList>
    </citation>
    <scope>NUCLEOTIDE SEQUENCE</scope>
</reference>
<sequence>MNLQEDFHTTLVKVGNQLDEEDLEKLKFLVSEKDVNKVELDRAKSGCQFFELLEKNGIIDQNNTEQLQDWLNTLQNAKALQILQNFYPKEERSSIKNQAPSNVSSSKIVTHFKSTRQLEELKEAIDRTSNNFVTLKGLLGSGKSQMALKYACEFKENNPASIVWKLHCKDLTSLQTSLKHFCTGLDSQVKMDESKQTTDSIDDLGQIILQILKARKEAIHLLILDDVMQDSCRFLQRFIRECKSCQHIKIIVTTFQPLFNDCKIIEINGFTEDEAVDFLSEGRNLSKYDVEEYTKLGSKYTLRQIEDSHCITDDPESVLDNKTLFKALIQFLDILKNTENPKVFDMMLCLQFLEIEDIPVLLFDFFVSDSHNINHAVETNNFIQALQKFSFGKIEGEDDDRVLSTHYAVVSALKIFSEQQKSKVGDGENGI</sequence>
<protein>
    <recommendedName>
        <fullName evidence="1">DED domain-containing protein</fullName>
    </recommendedName>
</protein>
<comment type="caution">
    <text evidence="2">The sequence shown here is derived from an EMBL/GenBank/DDBJ whole genome shotgun (WGS) entry which is preliminary data.</text>
</comment>
<dbReference type="Pfam" id="PF13401">
    <property type="entry name" value="AAA_22"/>
    <property type="match status" value="1"/>
</dbReference>
<dbReference type="GO" id="GO:0042981">
    <property type="term" value="P:regulation of apoptotic process"/>
    <property type="evidence" value="ECO:0007669"/>
    <property type="project" value="InterPro"/>
</dbReference>
<evidence type="ECO:0000313" key="3">
    <source>
        <dbReference type="Proteomes" id="UP000683360"/>
    </source>
</evidence>
<dbReference type="OrthoDB" id="6106592at2759"/>
<dbReference type="Gene3D" id="1.10.533.10">
    <property type="entry name" value="Death Domain, Fas"/>
    <property type="match status" value="1"/>
</dbReference>
<dbReference type="InterPro" id="IPR027417">
    <property type="entry name" value="P-loop_NTPase"/>
</dbReference>
<dbReference type="PROSITE" id="PS50168">
    <property type="entry name" value="DED"/>
    <property type="match status" value="1"/>
</dbReference>